<dbReference type="RefSeq" id="WP_046822780.1">
    <property type="nucleotide sequence ID" value="NZ_LBBT01000173.1"/>
</dbReference>
<comment type="caution">
    <text evidence="1">The sequence shown here is derived from an EMBL/GenBank/DDBJ whole genome shotgun (WGS) entry which is preliminary data.</text>
</comment>
<dbReference type="EMBL" id="LBBT01000173">
    <property type="protein sequence ID" value="KKY01567.1"/>
    <property type="molecule type" value="Genomic_DNA"/>
</dbReference>
<evidence type="ECO:0000313" key="1">
    <source>
        <dbReference type="EMBL" id="KKY01567.1"/>
    </source>
</evidence>
<dbReference type="Proteomes" id="UP000034407">
    <property type="component" value="Unassembled WGS sequence"/>
</dbReference>
<proteinExistence type="predicted"/>
<gene>
    <name evidence="1" type="ORF">VN21_07990</name>
</gene>
<accession>A0A0M3DJM0</accession>
<organism evidence="1 2">
    <name type="scientific">Paraclostridium benzoelyticum</name>
    <dbReference type="NCBI Taxonomy" id="1629550"/>
    <lineage>
        <taxon>Bacteria</taxon>
        <taxon>Bacillati</taxon>
        <taxon>Bacillota</taxon>
        <taxon>Clostridia</taxon>
        <taxon>Peptostreptococcales</taxon>
        <taxon>Peptostreptococcaceae</taxon>
        <taxon>Paraclostridium</taxon>
    </lineage>
</organism>
<name>A0A0M3DJM0_9FIRM</name>
<reference evidence="1 2" key="1">
    <citation type="submission" date="2015-04" db="EMBL/GenBank/DDBJ databases">
        <title>Microcin producing Clostridium sp. JC272T.</title>
        <authorList>
            <person name="Jyothsna T."/>
            <person name="Sasikala C."/>
            <person name="Ramana C."/>
        </authorList>
    </citation>
    <scope>NUCLEOTIDE SEQUENCE [LARGE SCALE GENOMIC DNA]</scope>
    <source>
        <strain evidence="1 2">JC272</strain>
    </source>
</reference>
<dbReference type="PATRIC" id="fig|1629550.3.peg.1036"/>
<sequence>LDIKSKLNISPIKLFAMLNVFKELDLINFHVEDENSTLTMEIMPKPSTKIDLDSSKVLQGLNQLKDKYKQSY</sequence>
<dbReference type="AlphaFoldDB" id="A0A0M3DJM0"/>
<protein>
    <submittedName>
        <fullName evidence="1">Uncharacterized protein</fullName>
    </submittedName>
</protein>
<feature type="non-terminal residue" evidence="1">
    <location>
        <position position="1"/>
    </location>
</feature>
<keyword evidence="2" id="KW-1185">Reference proteome</keyword>
<evidence type="ECO:0000313" key="2">
    <source>
        <dbReference type="Proteomes" id="UP000034407"/>
    </source>
</evidence>